<evidence type="ECO:0000313" key="2">
    <source>
        <dbReference type="EMBL" id="OGM76393.1"/>
    </source>
</evidence>
<dbReference type="Proteomes" id="UP000179241">
    <property type="component" value="Unassembled WGS sequence"/>
</dbReference>
<dbReference type="AlphaFoldDB" id="A0A1F8CJ49"/>
<gene>
    <name evidence="2" type="ORF">A2188_01860</name>
</gene>
<proteinExistence type="predicted"/>
<keyword evidence="1" id="KW-0812">Transmembrane</keyword>
<protein>
    <submittedName>
        <fullName evidence="2">Uncharacterized protein</fullName>
    </submittedName>
</protein>
<dbReference type="EMBL" id="MGHU01000055">
    <property type="protein sequence ID" value="OGM76393.1"/>
    <property type="molecule type" value="Genomic_DNA"/>
</dbReference>
<accession>A0A1F8CJ49</accession>
<keyword evidence="1" id="KW-0472">Membrane</keyword>
<keyword evidence="1" id="KW-1133">Transmembrane helix</keyword>
<feature type="transmembrane region" description="Helical" evidence="1">
    <location>
        <begin position="42"/>
        <end position="64"/>
    </location>
</feature>
<name>A0A1F8CJ49_9BACT</name>
<comment type="caution">
    <text evidence="2">The sequence shown here is derived from an EMBL/GenBank/DDBJ whole genome shotgun (WGS) entry which is preliminary data.</text>
</comment>
<reference evidence="2 3" key="1">
    <citation type="journal article" date="2016" name="Nat. Commun.">
        <title>Thousands of microbial genomes shed light on interconnected biogeochemical processes in an aquifer system.</title>
        <authorList>
            <person name="Anantharaman K."/>
            <person name="Brown C.T."/>
            <person name="Hug L.A."/>
            <person name="Sharon I."/>
            <person name="Castelle C.J."/>
            <person name="Probst A.J."/>
            <person name="Thomas B.C."/>
            <person name="Singh A."/>
            <person name="Wilkins M.J."/>
            <person name="Karaoz U."/>
            <person name="Brodie E.L."/>
            <person name="Williams K.H."/>
            <person name="Hubbard S.S."/>
            <person name="Banfield J.F."/>
        </authorList>
    </citation>
    <scope>NUCLEOTIDE SEQUENCE [LARGE SCALE GENOMIC DNA]</scope>
</reference>
<sequence length="125" mass="13251">METKIAIDLFEGGSGLTGLEGGKLSDTTDPAGLFNKFLSGTIGIITIVAFIWFVFLVISGALGIMFSAGDKNAVATGTKKITNGLIGIVIIILAFVIIRIISYLLGFTDVPFLNPGSFVDTFWDK</sequence>
<evidence type="ECO:0000256" key="1">
    <source>
        <dbReference type="SAM" id="Phobius"/>
    </source>
</evidence>
<feature type="transmembrane region" description="Helical" evidence="1">
    <location>
        <begin position="85"/>
        <end position="105"/>
    </location>
</feature>
<evidence type="ECO:0000313" key="3">
    <source>
        <dbReference type="Proteomes" id="UP000179241"/>
    </source>
</evidence>
<organism evidence="2 3">
    <name type="scientific">Candidatus Woesebacteria bacterium RIFOXYA1_FULL_43_9</name>
    <dbReference type="NCBI Taxonomy" id="1802534"/>
    <lineage>
        <taxon>Bacteria</taxon>
        <taxon>Candidatus Woeseibacteriota</taxon>
    </lineage>
</organism>